<evidence type="ECO:0000259" key="3">
    <source>
        <dbReference type="PROSITE" id="PS50048"/>
    </source>
</evidence>
<dbReference type="EMBL" id="CAOQHR010000011">
    <property type="protein sequence ID" value="CAI6341220.1"/>
    <property type="molecule type" value="Genomic_DNA"/>
</dbReference>
<gene>
    <name evidence="4" type="ORF">PDIGIT_LOCUS14413</name>
</gene>
<dbReference type="GO" id="GO:0000981">
    <property type="term" value="F:DNA-binding transcription factor activity, RNA polymerase II-specific"/>
    <property type="evidence" value="ECO:0007669"/>
    <property type="project" value="InterPro"/>
</dbReference>
<dbReference type="Gene3D" id="4.10.240.10">
    <property type="entry name" value="Zn(2)-C6 fungal-type DNA-binding domain"/>
    <property type="match status" value="1"/>
</dbReference>
<evidence type="ECO:0000313" key="5">
    <source>
        <dbReference type="Proteomes" id="UP001152607"/>
    </source>
</evidence>
<dbReference type="SMART" id="SM00066">
    <property type="entry name" value="GAL4"/>
    <property type="match status" value="1"/>
</dbReference>
<dbReference type="InterPro" id="IPR053175">
    <property type="entry name" value="DHMBA_Reg_Transcription_Factor"/>
</dbReference>
<dbReference type="AlphaFoldDB" id="A0A9W4US89"/>
<dbReference type="CDD" id="cd00067">
    <property type="entry name" value="GAL4"/>
    <property type="match status" value="1"/>
</dbReference>
<dbReference type="InterPro" id="IPR036864">
    <property type="entry name" value="Zn2-C6_fun-type_DNA-bd_sf"/>
</dbReference>
<dbReference type="PANTHER" id="PTHR38791:SF1">
    <property type="entry name" value="TRANSCRIPTION FACTOR, PUTATIVE-RELATED"/>
    <property type="match status" value="1"/>
</dbReference>
<accession>A0A9W4US89</accession>
<comment type="caution">
    <text evidence="4">The sequence shown here is derived from an EMBL/GenBank/DDBJ whole genome shotgun (WGS) entry which is preliminary data.</text>
</comment>
<keyword evidence="1" id="KW-0539">Nucleus</keyword>
<dbReference type="Pfam" id="PF00172">
    <property type="entry name" value="Zn_clus"/>
    <property type="match status" value="1"/>
</dbReference>
<organism evidence="4 5">
    <name type="scientific">Periconia digitata</name>
    <dbReference type="NCBI Taxonomy" id="1303443"/>
    <lineage>
        <taxon>Eukaryota</taxon>
        <taxon>Fungi</taxon>
        <taxon>Dikarya</taxon>
        <taxon>Ascomycota</taxon>
        <taxon>Pezizomycotina</taxon>
        <taxon>Dothideomycetes</taxon>
        <taxon>Pleosporomycetidae</taxon>
        <taxon>Pleosporales</taxon>
        <taxon>Massarineae</taxon>
        <taxon>Periconiaceae</taxon>
        <taxon>Periconia</taxon>
    </lineage>
</organism>
<feature type="region of interest" description="Disordered" evidence="2">
    <location>
        <begin position="54"/>
        <end position="79"/>
    </location>
</feature>
<feature type="compositionally biased region" description="Low complexity" evidence="2">
    <location>
        <begin position="56"/>
        <end position="73"/>
    </location>
</feature>
<evidence type="ECO:0000313" key="4">
    <source>
        <dbReference type="EMBL" id="CAI6341220.1"/>
    </source>
</evidence>
<reference evidence="4" key="1">
    <citation type="submission" date="2023-01" db="EMBL/GenBank/DDBJ databases">
        <authorList>
            <person name="Van Ghelder C."/>
            <person name="Rancurel C."/>
        </authorList>
    </citation>
    <scope>NUCLEOTIDE SEQUENCE</scope>
    <source>
        <strain evidence="4">CNCM I-4278</strain>
    </source>
</reference>
<sequence length="554" mass="61834">MVYRGKPSSACLECRKKRSRCDQAVPSCGQCVRTKRKCSGYRNTMDLMFFDQTQEAAQKSRQQSQPASSRSRSITPPTKQTIQTAAIQQSLSNVVICESLDDLAVNYFMRIYVGNNPDTAQFGWVSGLADSTGGRSSSELQQSLKAVGLAGYARVSQRPDLLMTATRSYMAAVREINHKLSSSKLGDDENALVTAVVLLAMFEIMALPNEEGYRNFSRHIRGAVSIACMLLEQNKHVDEKLLKSIMYCVIGESWVGNQGFPPEFYTLFSELGPQKQTDSIYAQMVELLIENMSFRHSLSSGALSSPRDIIAEGLRIHDRTRKLMSAPNMSRHSNIFLPPPVGDPFHDAPFFGMFFENETRLRVHCWNNIRLCWLHLHRIIVAQCSMLLSTGTDPSDKLVSTQPESVSIAYQQAASTTAVKDLAREVCESMPNIGKHGELGTSFKSLEFELGETSDFLNMEGMTFPNTMDVPASVLMVASPRASGLFVIYYQLQNLSTISDLPPDLLDWIRGHLEEIRSITDPNDTRFLHTLLQQQRLDQESPIESPGILIKSST</sequence>
<dbReference type="PROSITE" id="PS00463">
    <property type="entry name" value="ZN2_CY6_FUNGAL_1"/>
    <property type="match status" value="1"/>
</dbReference>
<feature type="domain" description="Zn(2)-C6 fungal-type" evidence="3">
    <location>
        <begin position="10"/>
        <end position="39"/>
    </location>
</feature>
<dbReference type="SUPFAM" id="SSF57701">
    <property type="entry name" value="Zn2/Cys6 DNA-binding domain"/>
    <property type="match status" value="1"/>
</dbReference>
<dbReference type="PROSITE" id="PS50048">
    <property type="entry name" value="ZN2_CY6_FUNGAL_2"/>
    <property type="match status" value="1"/>
</dbReference>
<keyword evidence="5" id="KW-1185">Reference proteome</keyword>
<dbReference type="InterPro" id="IPR001138">
    <property type="entry name" value="Zn2Cys6_DnaBD"/>
</dbReference>
<evidence type="ECO:0000256" key="2">
    <source>
        <dbReference type="SAM" id="MobiDB-lite"/>
    </source>
</evidence>
<dbReference type="PANTHER" id="PTHR38791">
    <property type="entry name" value="ZN(II)2CYS6 TRANSCRIPTION FACTOR (EUROFUNG)-RELATED-RELATED"/>
    <property type="match status" value="1"/>
</dbReference>
<dbReference type="OrthoDB" id="4220372at2759"/>
<proteinExistence type="predicted"/>
<protein>
    <recommendedName>
        <fullName evidence="3">Zn(2)-C6 fungal-type domain-containing protein</fullName>
    </recommendedName>
</protein>
<name>A0A9W4US89_9PLEO</name>
<dbReference type="Proteomes" id="UP001152607">
    <property type="component" value="Unassembled WGS sequence"/>
</dbReference>
<evidence type="ECO:0000256" key="1">
    <source>
        <dbReference type="ARBA" id="ARBA00023242"/>
    </source>
</evidence>
<dbReference type="GO" id="GO:0008270">
    <property type="term" value="F:zinc ion binding"/>
    <property type="evidence" value="ECO:0007669"/>
    <property type="project" value="InterPro"/>
</dbReference>